<dbReference type="Pfam" id="PF08650">
    <property type="entry name" value="DASH_Dad4"/>
    <property type="match status" value="1"/>
</dbReference>
<evidence type="ECO:0000313" key="17">
    <source>
        <dbReference type="EMBL" id="QOU20782.1"/>
    </source>
</evidence>
<evidence type="ECO:0000256" key="11">
    <source>
        <dbReference type="ARBA" id="ARBA00022838"/>
    </source>
</evidence>
<dbReference type="RefSeq" id="XP_041137275.1">
    <property type="nucleotide sequence ID" value="XM_041279061.1"/>
</dbReference>
<protein>
    <recommendedName>
        <fullName evidence="5">DASH complex subunit DAD4</fullName>
    </recommendedName>
    <alternativeName>
        <fullName evidence="16">Outer kinetochore protein DAD4</fullName>
    </alternativeName>
</protein>
<dbReference type="GO" id="GO:0042729">
    <property type="term" value="C:DASH complex"/>
    <property type="evidence" value="ECO:0007669"/>
    <property type="project" value="InterPro"/>
</dbReference>
<evidence type="ECO:0000256" key="12">
    <source>
        <dbReference type="ARBA" id="ARBA00023212"/>
    </source>
</evidence>
<dbReference type="GO" id="GO:0008608">
    <property type="term" value="P:attachment of spindle microtubules to kinetochore"/>
    <property type="evidence" value="ECO:0007669"/>
    <property type="project" value="InterPro"/>
</dbReference>
<organism evidence="17 18">
    <name type="scientific">Dekkera bruxellensis</name>
    <name type="common">Brettanomyces custersii</name>
    <dbReference type="NCBI Taxonomy" id="5007"/>
    <lineage>
        <taxon>Eukaryota</taxon>
        <taxon>Fungi</taxon>
        <taxon>Dikarya</taxon>
        <taxon>Ascomycota</taxon>
        <taxon>Saccharomycotina</taxon>
        <taxon>Pichiomycetes</taxon>
        <taxon>Pichiales</taxon>
        <taxon>Pichiaceae</taxon>
        <taxon>Brettanomyces</taxon>
    </lineage>
</organism>
<evidence type="ECO:0000256" key="15">
    <source>
        <dbReference type="ARBA" id="ARBA00023328"/>
    </source>
</evidence>
<keyword evidence="7" id="KW-0963">Cytoplasm</keyword>
<evidence type="ECO:0000256" key="3">
    <source>
        <dbReference type="ARBA" id="ARBA00004629"/>
    </source>
</evidence>
<dbReference type="Proteomes" id="UP000663131">
    <property type="component" value="Chromosome 8"/>
</dbReference>
<evidence type="ECO:0000256" key="4">
    <source>
        <dbReference type="ARBA" id="ARBA00009754"/>
    </source>
</evidence>
<keyword evidence="10" id="KW-0498">Mitosis</keyword>
<evidence type="ECO:0000256" key="6">
    <source>
        <dbReference type="ARBA" id="ARBA00022454"/>
    </source>
</evidence>
<dbReference type="InterPro" id="IPR013959">
    <property type="entry name" value="DASH_Dad4"/>
</dbReference>
<dbReference type="OrthoDB" id="3995032at2759"/>
<keyword evidence="6" id="KW-0158">Chromosome</keyword>
<dbReference type="GeneID" id="64572421"/>
<name>A0A871RCL5_DEKBR</name>
<evidence type="ECO:0000256" key="8">
    <source>
        <dbReference type="ARBA" id="ARBA00022618"/>
    </source>
</evidence>
<keyword evidence="15" id="KW-0137">Centromere</keyword>
<evidence type="ECO:0000256" key="2">
    <source>
        <dbReference type="ARBA" id="ARBA00004186"/>
    </source>
</evidence>
<reference evidence="17" key="1">
    <citation type="submission" date="2020-10" db="EMBL/GenBank/DDBJ databases">
        <authorList>
            <person name="Palmer J.M."/>
        </authorList>
    </citation>
    <scope>NUCLEOTIDE SEQUENCE</scope>
    <source>
        <strain evidence="17">UCD 2041</strain>
    </source>
</reference>
<dbReference type="GO" id="GO:0051301">
    <property type="term" value="P:cell division"/>
    <property type="evidence" value="ECO:0007669"/>
    <property type="project" value="UniProtKB-KW"/>
</dbReference>
<dbReference type="EMBL" id="CP063136">
    <property type="protein sequence ID" value="QOU20782.1"/>
    <property type="molecule type" value="Genomic_DNA"/>
</dbReference>
<comment type="subcellular location">
    <subcellularLocation>
        <location evidence="3">Chromosome</location>
        <location evidence="3">Centromere</location>
        <location evidence="3">Kinetochore</location>
    </subcellularLocation>
    <subcellularLocation>
        <location evidence="2">Cytoplasm</location>
        <location evidence="2">Cytoskeleton</location>
        <location evidence="2">Spindle</location>
    </subcellularLocation>
    <subcellularLocation>
        <location evidence="1">Nucleus</location>
    </subcellularLocation>
</comment>
<keyword evidence="11" id="KW-0995">Kinetochore</keyword>
<evidence type="ECO:0000256" key="14">
    <source>
        <dbReference type="ARBA" id="ARBA00023306"/>
    </source>
</evidence>
<evidence type="ECO:0000256" key="10">
    <source>
        <dbReference type="ARBA" id="ARBA00022776"/>
    </source>
</evidence>
<evidence type="ECO:0000256" key="7">
    <source>
        <dbReference type="ARBA" id="ARBA00022490"/>
    </source>
</evidence>
<dbReference type="PANTHER" id="PTHR28222">
    <property type="entry name" value="DASH COMPLEX SUBUNIT DAD4"/>
    <property type="match status" value="1"/>
</dbReference>
<keyword evidence="12" id="KW-0206">Cytoskeleton</keyword>
<keyword evidence="9" id="KW-0493">Microtubule</keyword>
<dbReference type="KEGG" id="bbrx:BRETT_000496"/>
<evidence type="ECO:0000313" key="18">
    <source>
        <dbReference type="Proteomes" id="UP000663131"/>
    </source>
</evidence>
<evidence type="ECO:0000256" key="9">
    <source>
        <dbReference type="ARBA" id="ARBA00022701"/>
    </source>
</evidence>
<evidence type="ECO:0000256" key="5">
    <source>
        <dbReference type="ARBA" id="ARBA00020259"/>
    </source>
</evidence>
<dbReference type="PANTHER" id="PTHR28222:SF1">
    <property type="entry name" value="DASH COMPLEX SUBUNIT DAD4"/>
    <property type="match status" value="1"/>
</dbReference>
<accession>A0A871RCL5</accession>
<dbReference type="AlphaFoldDB" id="A0A871RCL5"/>
<evidence type="ECO:0000256" key="16">
    <source>
        <dbReference type="ARBA" id="ARBA00030569"/>
    </source>
</evidence>
<evidence type="ECO:0000256" key="1">
    <source>
        <dbReference type="ARBA" id="ARBA00004123"/>
    </source>
</evidence>
<comment type="similarity">
    <text evidence="4">Belongs to the DASH complex DAD4 family.</text>
</comment>
<dbReference type="GO" id="GO:0005874">
    <property type="term" value="C:microtubule"/>
    <property type="evidence" value="ECO:0007669"/>
    <property type="project" value="UniProtKB-KW"/>
</dbReference>
<keyword evidence="8" id="KW-0132">Cell division</keyword>
<dbReference type="GO" id="GO:0072686">
    <property type="term" value="C:mitotic spindle"/>
    <property type="evidence" value="ECO:0007669"/>
    <property type="project" value="InterPro"/>
</dbReference>
<evidence type="ECO:0000256" key="13">
    <source>
        <dbReference type="ARBA" id="ARBA00023242"/>
    </source>
</evidence>
<gene>
    <name evidence="17" type="ORF">BRETT_000496</name>
</gene>
<proteinExistence type="inferred from homology"/>
<reference evidence="17" key="2">
    <citation type="journal article" name="BMC Genomics">
        <title>New genome assemblies reveal patterns of domestication and adaptation across Brettanomyces (Dekkera) species.</title>
        <authorList>
            <person name="Roach M.J."/>
            <person name="Borneman A.R."/>
        </authorList>
    </citation>
    <scope>NUCLEOTIDE SEQUENCE</scope>
    <source>
        <strain evidence="17">UCD 2041</strain>
    </source>
</reference>
<keyword evidence="13" id="KW-0539">Nucleus</keyword>
<keyword evidence="14" id="KW-0131">Cell cycle</keyword>
<sequence>MSDSEDIFEHPEHKSQLALYKRIIDDLKQINGSVKDVNKELSKVKNTNESIALVNQLWENYKKSAQFHLSETRPDDSATEN</sequence>